<reference evidence="3" key="1">
    <citation type="journal article" date="2012" name="PLoS Genet.">
        <title>The genomes of the fungal plant pathogens Cladosporium fulvum and Dothistroma septosporum reveal adaptation to different hosts and lifestyles but also signatures of common ancestry.</title>
        <authorList>
            <person name="de Wit P.J.G.M."/>
            <person name="van der Burgt A."/>
            <person name="Oekmen B."/>
            <person name="Stergiopoulos I."/>
            <person name="Abd-Elsalam K.A."/>
            <person name="Aerts A.L."/>
            <person name="Bahkali A.H."/>
            <person name="Beenen H.G."/>
            <person name="Chettri P."/>
            <person name="Cox M.P."/>
            <person name="Datema E."/>
            <person name="de Vries R.P."/>
            <person name="Dhillon B."/>
            <person name="Ganley A.R."/>
            <person name="Griffiths S.A."/>
            <person name="Guo Y."/>
            <person name="Hamelin R.C."/>
            <person name="Henrissat B."/>
            <person name="Kabir M.S."/>
            <person name="Jashni M.K."/>
            <person name="Kema G."/>
            <person name="Klaubauf S."/>
            <person name="Lapidus A."/>
            <person name="Levasseur A."/>
            <person name="Lindquist E."/>
            <person name="Mehrabi R."/>
            <person name="Ohm R.A."/>
            <person name="Owen T.J."/>
            <person name="Salamov A."/>
            <person name="Schwelm A."/>
            <person name="Schijlen E."/>
            <person name="Sun H."/>
            <person name="van den Burg H.A."/>
            <person name="van Ham R.C.H.J."/>
            <person name="Zhang S."/>
            <person name="Goodwin S.B."/>
            <person name="Grigoriev I.V."/>
            <person name="Collemare J."/>
            <person name="Bradshaw R.E."/>
        </authorList>
    </citation>
    <scope>NUCLEOTIDE SEQUENCE [LARGE SCALE GENOMIC DNA]</scope>
    <source>
        <strain evidence="3">NZE10 / CBS 128990</strain>
    </source>
</reference>
<keyword evidence="3" id="KW-1185">Reference proteome</keyword>
<sequence>MRLHSQKRRMSKVRVSPIGKGSQMGDRDELADEVPQFRWQRKQRGRRHDDYNNSRKSSSSRVSMTKRCRIARMIIAFFGAGSSPLHNPSSHRRADAQATRTRRQEATRRFPLPPLRTLASATLAA</sequence>
<gene>
    <name evidence="2" type="ORF">DOTSEDRAFT_45911</name>
</gene>
<reference evidence="2 3" key="2">
    <citation type="journal article" date="2012" name="PLoS Pathog.">
        <title>Diverse lifestyles and strategies of plant pathogenesis encoded in the genomes of eighteen Dothideomycetes fungi.</title>
        <authorList>
            <person name="Ohm R.A."/>
            <person name="Feau N."/>
            <person name="Henrissat B."/>
            <person name="Schoch C.L."/>
            <person name="Horwitz B.A."/>
            <person name="Barry K.W."/>
            <person name="Condon B.J."/>
            <person name="Copeland A.C."/>
            <person name="Dhillon B."/>
            <person name="Glaser F."/>
            <person name="Hesse C.N."/>
            <person name="Kosti I."/>
            <person name="LaButti K."/>
            <person name="Lindquist E.A."/>
            <person name="Lucas S."/>
            <person name="Salamov A.A."/>
            <person name="Bradshaw R.E."/>
            <person name="Ciuffetti L."/>
            <person name="Hamelin R.C."/>
            <person name="Kema G.H.J."/>
            <person name="Lawrence C."/>
            <person name="Scott J.A."/>
            <person name="Spatafora J.W."/>
            <person name="Turgeon B.G."/>
            <person name="de Wit P.J.G.M."/>
            <person name="Zhong S."/>
            <person name="Goodwin S.B."/>
            <person name="Grigoriev I.V."/>
        </authorList>
    </citation>
    <scope>NUCLEOTIDE SEQUENCE [LARGE SCALE GENOMIC DNA]</scope>
    <source>
        <strain evidence="3">NZE10 / CBS 128990</strain>
    </source>
</reference>
<proteinExistence type="predicted"/>
<feature type="compositionally biased region" description="Low complexity" evidence="1">
    <location>
        <begin position="54"/>
        <end position="63"/>
    </location>
</feature>
<feature type="region of interest" description="Disordered" evidence="1">
    <location>
        <begin position="80"/>
        <end position="125"/>
    </location>
</feature>
<dbReference type="HOGENOM" id="CLU_1992584_0_0_1"/>
<organism evidence="2 3">
    <name type="scientific">Dothistroma septosporum (strain NZE10 / CBS 128990)</name>
    <name type="common">Red band needle blight fungus</name>
    <name type="synonym">Mycosphaerella pini</name>
    <dbReference type="NCBI Taxonomy" id="675120"/>
    <lineage>
        <taxon>Eukaryota</taxon>
        <taxon>Fungi</taxon>
        <taxon>Dikarya</taxon>
        <taxon>Ascomycota</taxon>
        <taxon>Pezizomycotina</taxon>
        <taxon>Dothideomycetes</taxon>
        <taxon>Dothideomycetidae</taxon>
        <taxon>Mycosphaerellales</taxon>
        <taxon>Mycosphaerellaceae</taxon>
        <taxon>Dothistroma</taxon>
    </lineage>
</organism>
<evidence type="ECO:0000313" key="3">
    <source>
        <dbReference type="Proteomes" id="UP000016933"/>
    </source>
</evidence>
<feature type="region of interest" description="Disordered" evidence="1">
    <location>
        <begin position="1"/>
        <end position="65"/>
    </location>
</feature>
<evidence type="ECO:0000256" key="1">
    <source>
        <dbReference type="SAM" id="MobiDB-lite"/>
    </source>
</evidence>
<protein>
    <submittedName>
        <fullName evidence="2">Uncharacterized protein</fullName>
    </submittedName>
</protein>
<dbReference type="EMBL" id="KB446541">
    <property type="protein sequence ID" value="EME42371.1"/>
    <property type="molecule type" value="Genomic_DNA"/>
</dbReference>
<accession>N1PM21</accession>
<evidence type="ECO:0000313" key="2">
    <source>
        <dbReference type="EMBL" id="EME42371.1"/>
    </source>
</evidence>
<feature type="compositionally biased region" description="Basic residues" evidence="1">
    <location>
        <begin position="1"/>
        <end position="12"/>
    </location>
</feature>
<dbReference type="Proteomes" id="UP000016933">
    <property type="component" value="Unassembled WGS sequence"/>
</dbReference>
<name>N1PM21_DOTSN</name>
<dbReference type="AlphaFoldDB" id="N1PM21"/>